<dbReference type="InterPro" id="IPR002938">
    <property type="entry name" value="FAD-bd"/>
</dbReference>
<dbReference type="PANTHER" id="PTHR43004">
    <property type="entry name" value="TRK SYSTEM POTASSIUM UPTAKE PROTEIN"/>
    <property type="match status" value="1"/>
</dbReference>
<dbReference type="Gene3D" id="3.40.30.20">
    <property type="match status" value="1"/>
</dbReference>
<dbReference type="GO" id="GO:0004497">
    <property type="term" value="F:monooxygenase activity"/>
    <property type="evidence" value="ECO:0007669"/>
    <property type="project" value="UniProtKB-KW"/>
</dbReference>
<dbReference type="InterPro" id="IPR050641">
    <property type="entry name" value="RIFMO-like"/>
</dbReference>
<dbReference type="PRINTS" id="PR00420">
    <property type="entry name" value="RNGMNOXGNASE"/>
</dbReference>
<comment type="cofactor">
    <cofactor evidence="1">
        <name>FAD</name>
        <dbReference type="ChEBI" id="CHEBI:57692"/>
    </cofactor>
</comment>
<dbReference type="SUPFAM" id="SSF51905">
    <property type="entry name" value="FAD/NAD(P)-binding domain"/>
    <property type="match status" value="1"/>
</dbReference>
<reference evidence="6 7" key="1">
    <citation type="journal article" date="2012" name="Genet. Mol. Biol.">
        <title>Analysis of 16S rRNA and mxaF genes revealing insights into Methylobacterium niche-specific plant association.</title>
        <authorList>
            <person name="Dourado M.N."/>
            <person name="Andreote F.D."/>
            <person name="Dini-Andreote F."/>
            <person name="Conti R."/>
            <person name="Araujo J.M."/>
            <person name="Araujo W.L."/>
        </authorList>
    </citation>
    <scope>NUCLEOTIDE SEQUENCE [LARGE SCALE GENOMIC DNA]</scope>
    <source>
        <strain evidence="6 7">SR1.6/4</strain>
    </source>
</reference>
<dbReference type="Proteomes" id="UP001349262">
    <property type="component" value="Unassembled WGS sequence"/>
</dbReference>
<evidence type="ECO:0000313" key="7">
    <source>
        <dbReference type="Proteomes" id="UP001349262"/>
    </source>
</evidence>
<dbReference type="Gene3D" id="3.50.50.60">
    <property type="entry name" value="FAD/NAD(P)-binding domain"/>
    <property type="match status" value="1"/>
</dbReference>
<accession>A0ABU7T5K1</accession>
<organism evidence="6 7">
    <name type="scientific">Methylobacterium radiotolerans</name>
    <dbReference type="NCBI Taxonomy" id="31998"/>
    <lineage>
        <taxon>Bacteria</taxon>
        <taxon>Pseudomonadati</taxon>
        <taxon>Pseudomonadota</taxon>
        <taxon>Alphaproteobacteria</taxon>
        <taxon>Hyphomicrobiales</taxon>
        <taxon>Methylobacteriaceae</taxon>
        <taxon>Methylobacterium</taxon>
    </lineage>
</organism>
<keyword evidence="6" id="KW-0503">Monooxygenase</keyword>
<dbReference type="PANTHER" id="PTHR43004:SF19">
    <property type="entry name" value="BINDING MONOOXYGENASE, PUTATIVE (JCVI)-RELATED"/>
    <property type="match status" value="1"/>
</dbReference>
<dbReference type="EMBL" id="MLBY01000002">
    <property type="protein sequence ID" value="MEE7455842.1"/>
    <property type="molecule type" value="Genomic_DNA"/>
</dbReference>
<keyword evidence="3" id="KW-0274">FAD</keyword>
<dbReference type="InterPro" id="IPR036188">
    <property type="entry name" value="FAD/NAD-bd_sf"/>
</dbReference>
<dbReference type="Gene3D" id="3.30.70.2450">
    <property type="match status" value="1"/>
</dbReference>
<keyword evidence="7" id="KW-1185">Reference proteome</keyword>
<name>A0ABU7T5K1_9HYPH</name>
<dbReference type="InterPro" id="IPR038220">
    <property type="entry name" value="PHOX_C_sf"/>
</dbReference>
<proteinExistence type="predicted"/>
<evidence type="ECO:0000259" key="5">
    <source>
        <dbReference type="Pfam" id="PF01494"/>
    </source>
</evidence>
<evidence type="ECO:0000313" key="6">
    <source>
        <dbReference type="EMBL" id="MEE7455842.1"/>
    </source>
</evidence>
<keyword evidence="2" id="KW-0285">Flavoprotein</keyword>
<feature type="domain" description="FAD-binding" evidence="5">
    <location>
        <begin position="2"/>
        <end position="343"/>
    </location>
</feature>
<evidence type="ECO:0000256" key="1">
    <source>
        <dbReference type="ARBA" id="ARBA00001974"/>
    </source>
</evidence>
<evidence type="ECO:0000256" key="3">
    <source>
        <dbReference type="ARBA" id="ARBA00022827"/>
    </source>
</evidence>
<dbReference type="Pfam" id="PF01494">
    <property type="entry name" value="FAD_binding_3"/>
    <property type="match status" value="1"/>
</dbReference>
<sequence>MTDSLIVGAGPVGLTLAAELARYGVGVRLIDRAPHATETSKALVVWSRTLELMDRMGCSQAFLEAGLRAPGASIRSGDRILGNPRFDAIASVYNFALMIPQRDTERLLAAQARAFGVEVERQVELTGFTAAGDGVEARLRHADGREETVRTPWLIGCDGAHSTVRHGLGLAFEGSAQGDDWLLADVRVDGPGAPPSDEIATYLHRDGPFVVFPIPNGRARVVATVGRTEAGRPRPDPSLDDVQALVDRRAGGGFRVSDPVWLTNFRINERKVAEYRHGRVFLAGDAAHIHSPAGGQGMNTGMQDAVNLAWKLALVVRGVAETSLLDSYSPERSAVGDLVLRNAGRLTDMATLSNPAAQAARNLALRFLLGLHTVRDRMAATMSEIEIAYGASPLSVGPGSGARWPPEVYGGEPPGVGRAPRFVLYAADAARGADLAGRFPDLLEPAPRSPPDTSRLTIVRPDGYVGLSADEAAWDDAERYLSTFARSDEHLEGLAS</sequence>
<comment type="caution">
    <text evidence="6">The sequence shown here is derived from an EMBL/GenBank/DDBJ whole genome shotgun (WGS) entry which is preliminary data.</text>
</comment>
<evidence type="ECO:0000256" key="2">
    <source>
        <dbReference type="ARBA" id="ARBA00022630"/>
    </source>
</evidence>
<protein>
    <submittedName>
        <fullName evidence="6">FAD-binding monooxygenase</fullName>
    </submittedName>
</protein>
<gene>
    <name evidence="6" type="ORF">MRSR164_03160</name>
</gene>
<evidence type="ECO:0000256" key="4">
    <source>
        <dbReference type="ARBA" id="ARBA00023002"/>
    </source>
</evidence>
<keyword evidence="4" id="KW-0560">Oxidoreductase</keyword>